<dbReference type="InterPro" id="IPR001087">
    <property type="entry name" value="GDSL"/>
</dbReference>
<accession>A0A0D3D742</accession>
<feature type="region of interest" description="Disordered" evidence="2">
    <location>
        <begin position="122"/>
        <end position="143"/>
    </location>
</feature>
<dbReference type="eggNOG" id="ENOG502R6GS">
    <property type="taxonomic scope" value="Eukaryota"/>
</dbReference>
<dbReference type="HOGENOM" id="CLU_015101_0_1_1"/>
<protein>
    <submittedName>
        <fullName evidence="4">Uncharacterized protein</fullName>
    </submittedName>
</protein>
<dbReference type="Gene3D" id="3.40.50.1110">
    <property type="entry name" value="SGNH hydrolase"/>
    <property type="match status" value="1"/>
</dbReference>
<dbReference type="GO" id="GO:0016298">
    <property type="term" value="F:lipase activity"/>
    <property type="evidence" value="ECO:0007669"/>
    <property type="project" value="InterPro"/>
</dbReference>
<reference evidence="4 5" key="1">
    <citation type="journal article" date="2014" name="Genome Biol.">
        <title>Transcriptome and methylome profiling reveals relics of genome dominance in the mesopolyploid Brassica oleracea.</title>
        <authorList>
            <person name="Parkin I.A."/>
            <person name="Koh C."/>
            <person name="Tang H."/>
            <person name="Robinson S.J."/>
            <person name="Kagale S."/>
            <person name="Clarke W.E."/>
            <person name="Town C.D."/>
            <person name="Nixon J."/>
            <person name="Krishnakumar V."/>
            <person name="Bidwell S.L."/>
            <person name="Denoeud F."/>
            <person name="Belcram H."/>
            <person name="Links M.G."/>
            <person name="Just J."/>
            <person name="Clarke C."/>
            <person name="Bender T."/>
            <person name="Huebert T."/>
            <person name="Mason A.S."/>
            <person name="Pires J.C."/>
            <person name="Barker G."/>
            <person name="Moore J."/>
            <person name="Walley P.G."/>
            <person name="Manoli S."/>
            <person name="Batley J."/>
            <person name="Edwards D."/>
            <person name="Nelson M.N."/>
            <person name="Wang X."/>
            <person name="Paterson A.H."/>
            <person name="King G."/>
            <person name="Bancroft I."/>
            <person name="Chalhoub B."/>
            <person name="Sharpe A.G."/>
        </authorList>
    </citation>
    <scope>NUCLEOTIDE SEQUENCE</scope>
    <source>
        <strain evidence="4 5">cv. TO1000</strain>
    </source>
</reference>
<evidence type="ECO:0000256" key="3">
    <source>
        <dbReference type="SAM" id="SignalP"/>
    </source>
</evidence>
<dbReference type="InterPro" id="IPR050592">
    <property type="entry name" value="GDSL_lipolytic_enzyme"/>
</dbReference>
<dbReference type="Proteomes" id="UP000032141">
    <property type="component" value="Chromosome C7"/>
</dbReference>
<dbReference type="Pfam" id="PF00657">
    <property type="entry name" value="Lipase_GDSL"/>
    <property type="match status" value="1"/>
</dbReference>
<evidence type="ECO:0000313" key="5">
    <source>
        <dbReference type="Proteomes" id="UP000032141"/>
    </source>
</evidence>
<evidence type="ECO:0000313" key="4">
    <source>
        <dbReference type="EnsemblPlants" id="Bo7g056130.1"/>
    </source>
</evidence>
<feature type="chain" id="PRO_5002260050" evidence="3">
    <location>
        <begin position="18"/>
        <end position="404"/>
    </location>
</feature>
<dbReference type="AlphaFoldDB" id="A0A0D3D742"/>
<dbReference type="InterPro" id="IPR036514">
    <property type="entry name" value="SGNH_hydro_sf"/>
</dbReference>
<keyword evidence="3" id="KW-0732">Signal</keyword>
<organism evidence="4 5">
    <name type="scientific">Brassica oleracea var. oleracea</name>
    <dbReference type="NCBI Taxonomy" id="109376"/>
    <lineage>
        <taxon>Eukaryota</taxon>
        <taxon>Viridiplantae</taxon>
        <taxon>Streptophyta</taxon>
        <taxon>Embryophyta</taxon>
        <taxon>Tracheophyta</taxon>
        <taxon>Spermatophyta</taxon>
        <taxon>Magnoliopsida</taxon>
        <taxon>eudicotyledons</taxon>
        <taxon>Gunneridae</taxon>
        <taxon>Pentapetalae</taxon>
        <taxon>rosids</taxon>
        <taxon>malvids</taxon>
        <taxon>Brassicales</taxon>
        <taxon>Brassicaceae</taxon>
        <taxon>Brassiceae</taxon>
        <taxon>Brassica</taxon>
    </lineage>
</organism>
<dbReference type="PROSITE" id="PS51257">
    <property type="entry name" value="PROKAR_LIPOPROTEIN"/>
    <property type="match status" value="1"/>
</dbReference>
<dbReference type="PROSITE" id="PS01098">
    <property type="entry name" value="LIPASE_GDSL_SER"/>
    <property type="match status" value="1"/>
</dbReference>
<dbReference type="PANTHER" id="PTHR45642">
    <property type="entry name" value="GDSL ESTERASE/LIPASE EXL3"/>
    <property type="match status" value="1"/>
</dbReference>
<feature type="signal peptide" evidence="3">
    <location>
        <begin position="1"/>
        <end position="17"/>
    </location>
</feature>
<name>A0A0D3D742_BRAOL</name>
<reference evidence="4" key="2">
    <citation type="submission" date="2015-03" db="UniProtKB">
        <authorList>
            <consortium name="EnsemblPlants"/>
        </authorList>
    </citation>
    <scope>IDENTIFICATION</scope>
</reference>
<keyword evidence="5" id="KW-1185">Reference proteome</keyword>
<dbReference type="OMA" id="DRAHPSE"/>
<dbReference type="PANTHER" id="PTHR45642:SF113">
    <property type="entry name" value="(RAPE) HYPOTHETICAL PROTEIN"/>
    <property type="match status" value="1"/>
</dbReference>
<evidence type="ECO:0000256" key="2">
    <source>
        <dbReference type="SAM" id="MobiDB-lite"/>
    </source>
</evidence>
<evidence type="ECO:0000256" key="1">
    <source>
        <dbReference type="ARBA" id="ARBA00008668"/>
    </source>
</evidence>
<dbReference type="GO" id="GO:0006629">
    <property type="term" value="P:lipid metabolic process"/>
    <property type="evidence" value="ECO:0007669"/>
    <property type="project" value="InterPro"/>
</dbReference>
<dbReference type="EnsemblPlants" id="Bo7g056130.1">
    <property type="protein sequence ID" value="Bo7g056130.1"/>
    <property type="gene ID" value="Bo7g056130"/>
</dbReference>
<sequence>MLLKNWLVFAFFLLALACVCFFFVGHAHPQGISGNANVSALFAFGDSILDTGNNNNLTTLSKCNYFPYGRNFVGGKATGRFGNGRYPTTLRDRLAHRAEAQAITGFLSVHLRAPGYAKWSGGREAAHVNTPRGRGSKSGGGHLSRAEGLSLKPLLPAYHDPNLSNNDLPTGVCFASGGSGLDERTAKPQGVIWVPDQVKDFKEYVTKLNGVLGNQEKTNAIISNAVYLTSAGNNDLVFTFWTGRSQSTTSAYTDLMVTWTENLLKSLYDMGARKFAVLGTVPLGCLPGIRKIDGDISKLCSVPENQWADTFNKNLSVIFNTLETKLPGAKFSYVDMYNSLLDLVNNPQASGFTEVADACYMPTTSPIPCPDASRYVFWDRAHPSEKAYQTIAPKIIEELKDKLA</sequence>
<dbReference type="CDD" id="cd01837">
    <property type="entry name" value="SGNH_plant_lipase_like"/>
    <property type="match status" value="1"/>
</dbReference>
<proteinExistence type="inferred from homology"/>
<dbReference type="Gramene" id="Bo7g056130.1">
    <property type="protein sequence ID" value="Bo7g056130.1"/>
    <property type="gene ID" value="Bo7g056130"/>
</dbReference>
<dbReference type="SUPFAM" id="SSF52266">
    <property type="entry name" value="SGNH hydrolase"/>
    <property type="match status" value="1"/>
</dbReference>
<comment type="similarity">
    <text evidence="1">Belongs to the 'GDSL' lipolytic enzyme family.</text>
</comment>
<dbReference type="GO" id="GO:0005576">
    <property type="term" value="C:extracellular region"/>
    <property type="evidence" value="ECO:0007669"/>
    <property type="project" value="TreeGrafter"/>
</dbReference>
<dbReference type="InterPro" id="IPR035669">
    <property type="entry name" value="SGNH_plant_lipase-like"/>
</dbReference>
<dbReference type="InterPro" id="IPR008265">
    <property type="entry name" value="Lipase_GDSL_AS"/>
</dbReference>